<dbReference type="Gene3D" id="3.10.50.40">
    <property type="match status" value="1"/>
</dbReference>
<organism evidence="2 3">
    <name type="scientific">Aquimarina addita</name>
    <dbReference type="NCBI Taxonomy" id="870485"/>
    <lineage>
        <taxon>Bacteria</taxon>
        <taxon>Pseudomonadati</taxon>
        <taxon>Bacteroidota</taxon>
        <taxon>Flavobacteriia</taxon>
        <taxon>Flavobacteriales</taxon>
        <taxon>Flavobacteriaceae</taxon>
        <taxon>Aquimarina</taxon>
    </lineage>
</organism>
<protein>
    <recommendedName>
        <fullName evidence="4">Peptidylprolyl isomerase</fullName>
    </recommendedName>
</protein>
<accession>A0ABP7X7R8</accession>
<feature type="compositionally biased region" description="Acidic residues" evidence="1">
    <location>
        <begin position="323"/>
        <end position="363"/>
    </location>
</feature>
<feature type="region of interest" description="Disordered" evidence="1">
    <location>
        <begin position="321"/>
        <end position="406"/>
    </location>
</feature>
<evidence type="ECO:0000313" key="3">
    <source>
        <dbReference type="Proteomes" id="UP001500459"/>
    </source>
</evidence>
<dbReference type="Proteomes" id="UP001500459">
    <property type="component" value="Unassembled WGS sequence"/>
</dbReference>
<dbReference type="EMBL" id="BAABCW010000001">
    <property type="protein sequence ID" value="GAA4106758.1"/>
    <property type="molecule type" value="Genomic_DNA"/>
</dbReference>
<keyword evidence="3" id="KW-1185">Reference proteome</keyword>
<name>A0ABP7X7R8_9FLAO</name>
<sequence>MKKYIVGLTLVIAAIYGCSNDDDDSDVITVELRDFAEQQADEELIIESYLKTHFYDSIDNPANSDYKIIIFDTIAGENSDRTPIWESELLETKTATFDEVDYTLYLLRYSSGVATERKPTFADSTLVTYRGELFYDNLDDDVNGVPDNAQVDTDDDGNAETDMINGVEVTRVDTDGDGIADIADIDSNAEASDSDGDGVIDDYDTVDNNDPGRRVFDSTVTPVWLDLVSIVGGFREAVTEFSGASGFSENPTDGTISYEMNFGNYTVFMPSGLGYFNNLQSSIPAYSPLIFTVQLYASEEADHDGDGVPSYLEDIDGDRIVNDLDEDSNDDTDDDGIPNYADTDDDGDGTLTEDEDLEADQDINVDRDGDGDATNDLGDGNPMNDDTDGDGVPNYLDTDNEESRDD</sequence>
<gene>
    <name evidence="2" type="ORF">GCM10022393_01360</name>
</gene>
<evidence type="ECO:0008006" key="4">
    <source>
        <dbReference type="Google" id="ProtNLM"/>
    </source>
</evidence>
<reference evidence="3" key="1">
    <citation type="journal article" date="2019" name="Int. J. Syst. Evol. Microbiol.">
        <title>The Global Catalogue of Microorganisms (GCM) 10K type strain sequencing project: providing services to taxonomists for standard genome sequencing and annotation.</title>
        <authorList>
            <consortium name="The Broad Institute Genomics Platform"/>
            <consortium name="The Broad Institute Genome Sequencing Center for Infectious Disease"/>
            <person name="Wu L."/>
            <person name="Ma J."/>
        </authorList>
    </citation>
    <scope>NUCLEOTIDE SEQUENCE [LARGE SCALE GENOMIC DNA]</scope>
    <source>
        <strain evidence="3">JCM 17106</strain>
    </source>
</reference>
<comment type="caution">
    <text evidence="2">The sequence shown here is derived from an EMBL/GenBank/DDBJ whole genome shotgun (WGS) entry which is preliminary data.</text>
</comment>
<dbReference type="RefSeq" id="WP_344923839.1">
    <property type="nucleotide sequence ID" value="NZ_BAABCW010000001.1"/>
</dbReference>
<proteinExistence type="predicted"/>
<evidence type="ECO:0000313" key="2">
    <source>
        <dbReference type="EMBL" id="GAA4106758.1"/>
    </source>
</evidence>
<evidence type="ECO:0000256" key="1">
    <source>
        <dbReference type="SAM" id="MobiDB-lite"/>
    </source>
</evidence>
<dbReference type="PROSITE" id="PS51257">
    <property type="entry name" value="PROKAR_LIPOPROTEIN"/>
    <property type="match status" value="1"/>
</dbReference>
<dbReference type="InterPro" id="IPR046357">
    <property type="entry name" value="PPIase_dom_sf"/>
</dbReference>